<sequence>MVFFTDALSILQALQSNLPSQRSELSKFSANKRITLQWVVPGNEKTNLQRREENVN</sequence>
<reference evidence="1" key="1">
    <citation type="submission" date="2014-12" db="EMBL/GenBank/DDBJ databases">
        <title>Insight into the proteome of Arion vulgaris.</title>
        <authorList>
            <person name="Aradska J."/>
            <person name="Bulat T."/>
            <person name="Smidak R."/>
            <person name="Sarate P."/>
            <person name="Gangsoo J."/>
            <person name="Sialana F."/>
            <person name="Bilban M."/>
            <person name="Lubec G."/>
        </authorList>
    </citation>
    <scope>NUCLEOTIDE SEQUENCE</scope>
    <source>
        <tissue evidence="1">Skin</tissue>
    </source>
</reference>
<name>A0A0B6XZF1_9EUPU</name>
<dbReference type="AlphaFoldDB" id="A0A0B6XZF1"/>
<gene>
    <name evidence="1" type="primary">ORF4780</name>
</gene>
<protein>
    <submittedName>
        <fullName evidence="1">Uncharacterized protein</fullName>
    </submittedName>
</protein>
<evidence type="ECO:0000313" key="1">
    <source>
        <dbReference type="EMBL" id="CEK48660.1"/>
    </source>
</evidence>
<accession>A0A0B6XZF1</accession>
<organism evidence="1">
    <name type="scientific">Arion vulgaris</name>
    <dbReference type="NCBI Taxonomy" id="1028688"/>
    <lineage>
        <taxon>Eukaryota</taxon>
        <taxon>Metazoa</taxon>
        <taxon>Spiralia</taxon>
        <taxon>Lophotrochozoa</taxon>
        <taxon>Mollusca</taxon>
        <taxon>Gastropoda</taxon>
        <taxon>Heterobranchia</taxon>
        <taxon>Euthyneura</taxon>
        <taxon>Panpulmonata</taxon>
        <taxon>Eupulmonata</taxon>
        <taxon>Stylommatophora</taxon>
        <taxon>Helicina</taxon>
        <taxon>Arionoidea</taxon>
        <taxon>Arionidae</taxon>
        <taxon>Arion</taxon>
    </lineage>
</organism>
<feature type="non-terminal residue" evidence="1">
    <location>
        <position position="56"/>
    </location>
</feature>
<dbReference type="EMBL" id="HACG01001795">
    <property type="protein sequence ID" value="CEK48660.1"/>
    <property type="molecule type" value="Transcribed_RNA"/>
</dbReference>
<proteinExistence type="predicted"/>